<comment type="caution">
    <text evidence="13">The sequence shown here is derived from an EMBL/GenBank/DDBJ whole genome shotgun (WGS) entry which is preliminary data.</text>
</comment>
<evidence type="ECO:0000256" key="9">
    <source>
        <dbReference type="ARBA" id="ARBA00023065"/>
    </source>
</evidence>
<comment type="function">
    <text evidence="12">Structural component of the gap junctions.</text>
</comment>
<dbReference type="PANTHER" id="PTHR11893">
    <property type="entry name" value="INNEXIN"/>
    <property type="match status" value="1"/>
</dbReference>
<keyword evidence="11 12" id="KW-0407">Ion channel</keyword>
<comment type="similarity">
    <text evidence="12">Belongs to the pannexin family.</text>
</comment>
<dbReference type="GO" id="GO:0034220">
    <property type="term" value="P:monoatomic ion transmembrane transport"/>
    <property type="evidence" value="ECO:0007669"/>
    <property type="project" value="UniProtKB-KW"/>
</dbReference>
<dbReference type="GO" id="GO:0005243">
    <property type="term" value="F:gap junction channel activity"/>
    <property type="evidence" value="ECO:0007669"/>
    <property type="project" value="TreeGrafter"/>
</dbReference>
<keyword evidence="4" id="KW-1003">Cell membrane</keyword>
<dbReference type="InterPro" id="IPR000990">
    <property type="entry name" value="Innexin"/>
</dbReference>
<evidence type="ECO:0000256" key="12">
    <source>
        <dbReference type="RuleBase" id="RU010713"/>
    </source>
</evidence>
<comment type="caution">
    <text evidence="12">Lacks conserved residue(s) required for the propagation of feature annotation.</text>
</comment>
<feature type="non-terminal residue" evidence="13">
    <location>
        <position position="420"/>
    </location>
</feature>
<dbReference type="PRINTS" id="PR01262">
    <property type="entry name" value="INNEXIN"/>
</dbReference>
<feature type="transmembrane region" description="Helical" evidence="12">
    <location>
        <begin position="103"/>
        <end position="120"/>
    </location>
</feature>
<dbReference type="Proteomes" id="UP001177023">
    <property type="component" value="Unassembled WGS sequence"/>
</dbReference>
<dbReference type="Pfam" id="PF00876">
    <property type="entry name" value="Innexin"/>
    <property type="match status" value="1"/>
</dbReference>
<accession>A0AA36GAJ2</accession>
<evidence type="ECO:0000313" key="14">
    <source>
        <dbReference type="Proteomes" id="UP001177023"/>
    </source>
</evidence>
<evidence type="ECO:0000256" key="6">
    <source>
        <dbReference type="ARBA" id="ARBA00022868"/>
    </source>
</evidence>
<keyword evidence="10 12" id="KW-0472">Membrane</keyword>
<reference evidence="13" key="1">
    <citation type="submission" date="2023-06" db="EMBL/GenBank/DDBJ databases">
        <authorList>
            <person name="Delattre M."/>
        </authorList>
    </citation>
    <scope>NUCLEOTIDE SEQUENCE</scope>
    <source>
        <strain evidence="13">AF72</strain>
    </source>
</reference>
<evidence type="ECO:0000256" key="4">
    <source>
        <dbReference type="ARBA" id="ARBA00022475"/>
    </source>
</evidence>
<keyword evidence="14" id="KW-1185">Reference proteome</keyword>
<dbReference type="AlphaFoldDB" id="A0AA36GAJ2"/>
<dbReference type="GO" id="GO:0005886">
    <property type="term" value="C:plasma membrane"/>
    <property type="evidence" value="ECO:0007669"/>
    <property type="project" value="UniProtKB-SubCell"/>
</dbReference>
<evidence type="ECO:0000313" key="13">
    <source>
        <dbReference type="EMBL" id="CAJ0585230.1"/>
    </source>
</evidence>
<dbReference type="PANTHER" id="PTHR11893:SF20">
    <property type="entry name" value="INNEXIN-3"/>
    <property type="match status" value="1"/>
</dbReference>
<gene>
    <name evidence="12" type="primary">inx</name>
    <name evidence="13" type="ORF">MSPICULIGERA_LOCUS23259</name>
</gene>
<evidence type="ECO:0000256" key="7">
    <source>
        <dbReference type="ARBA" id="ARBA00022949"/>
    </source>
</evidence>
<dbReference type="PROSITE" id="PS51013">
    <property type="entry name" value="PANNEXIN"/>
    <property type="match status" value="1"/>
</dbReference>
<keyword evidence="7" id="KW-0965">Cell junction</keyword>
<evidence type="ECO:0000256" key="1">
    <source>
        <dbReference type="ARBA" id="ARBA00004610"/>
    </source>
</evidence>
<evidence type="ECO:0000256" key="10">
    <source>
        <dbReference type="ARBA" id="ARBA00023136"/>
    </source>
</evidence>
<feature type="transmembrane region" description="Helical" evidence="12">
    <location>
        <begin position="204"/>
        <end position="222"/>
    </location>
</feature>
<keyword evidence="6" id="KW-0303">Gap junction</keyword>
<keyword evidence="3 12" id="KW-0813">Transport</keyword>
<organism evidence="13 14">
    <name type="scientific">Mesorhabditis spiculigera</name>
    <dbReference type="NCBI Taxonomy" id="96644"/>
    <lineage>
        <taxon>Eukaryota</taxon>
        <taxon>Metazoa</taxon>
        <taxon>Ecdysozoa</taxon>
        <taxon>Nematoda</taxon>
        <taxon>Chromadorea</taxon>
        <taxon>Rhabditida</taxon>
        <taxon>Rhabditina</taxon>
        <taxon>Rhabditomorpha</taxon>
        <taxon>Rhabditoidea</taxon>
        <taxon>Rhabditidae</taxon>
        <taxon>Mesorhabditinae</taxon>
        <taxon>Mesorhabditis</taxon>
    </lineage>
</organism>
<evidence type="ECO:0000256" key="11">
    <source>
        <dbReference type="ARBA" id="ARBA00023303"/>
    </source>
</evidence>
<dbReference type="EMBL" id="CATQJA010002703">
    <property type="protein sequence ID" value="CAJ0585230.1"/>
    <property type="molecule type" value="Genomic_DNA"/>
</dbReference>
<name>A0AA36GAJ2_9BILA</name>
<keyword evidence="5 12" id="KW-0812">Transmembrane</keyword>
<keyword evidence="8 12" id="KW-1133">Transmembrane helix</keyword>
<protein>
    <recommendedName>
        <fullName evidence="12">Innexin</fullName>
    </recommendedName>
</protein>
<comment type="subcellular location">
    <subcellularLocation>
        <location evidence="1">Cell junction</location>
        <location evidence="1">Gap junction</location>
    </subcellularLocation>
    <subcellularLocation>
        <location evidence="2 12">Cell membrane</location>
        <topology evidence="2 12">Multi-pass membrane protein</topology>
    </subcellularLocation>
</comment>
<evidence type="ECO:0000256" key="3">
    <source>
        <dbReference type="ARBA" id="ARBA00022448"/>
    </source>
</evidence>
<keyword evidence="9 12" id="KW-0406">Ion transport</keyword>
<dbReference type="GO" id="GO:0005921">
    <property type="term" value="C:gap junction"/>
    <property type="evidence" value="ECO:0007669"/>
    <property type="project" value="UniProtKB-SubCell"/>
</dbReference>
<evidence type="ECO:0000256" key="5">
    <source>
        <dbReference type="ARBA" id="ARBA00022692"/>
    </source>
</evidence>
<proteinExistence type="inferred from homology"/>
<evidence type="ECO:0000256" key="2">
    <source>
        <dbReference type="ARBA" id="ARBA00004651"/>
    </source>
</evidence>
<evidence type="ECO:0000256" key="8">
    <source>
        <dbReference type="ARBA" id="ARBA00022989"/>
    </source>
</evidence>
<sequence>MFFDKIPYLSDFRKTLKRHVLDDAVDSLHYSTTAEVLVFFAVLISAKQAFGHPIDCWTPAEFSGAWKDYTNSYCFTSNTYFIKANETDSIDSPDRGHDSRISYYQWVPFLLALQALCFYLPNWLWKRTTSAFGIDLEHCVLEAQKMKNMSRDKRAEKLDEVAATLSEALGLHDVAKFKRRNRCFGWRADYLSHSLTTIYFLTKLLYIGNILLQIFILGWFLGRDWTHWGLLPVLGLIQGQDWSQTGLFPRVTFCDFAIHSNGALVERTVQCVLMINMYNEKIFLVLWCLFCILLGLTVLNTLIMMVNHVFHFRKAIRVRRWLKYAPGFQRSEAARFSREVLKSDGYLALCFIERHAGLPITREIADVLWTHWTSHNEDLVSLVTLQTYTPSIDPRPEETTILEQPARVTAPKKIRVRVPA</sequence>
<feature type="transmembrane region" description="Helical" evidence="12">
    <location>
        <begin position="282"/>
        <end position="310"/>
    </location>
</feature>